<evidence type="ECO:0000313" key="1">
    <source>
        <dbReference type="EMBL" id="PPQ70393.1"/>
    </source>
</evidence>
<gene>
    <name evidence="1" type="ORF">CVT26_013858</name>
</gene>
<protein>
    <submittedName>
        <fullName evidence="1">Uncharacterized protein</fullName>
    </submittedName>
</protein>
<name>A0A409VVY1_9AGAR</name>
<keyword evidence="2" id="KW-1185">Reference proteome</keyword>
<reference evidence="1 2" key="1">
    <citation type="journal article" date="2018" name="Evol. Lett.">
        <title>Horizontal gene cluster transfer increased hallucinogenic mushroom diversity.</title>
        <authorList>
            <person name="Reynolds H.T."/>
            <person name="Vijayakumar V."/>
            <person name="Gluck-Thaler E."/>
            <person name="Korotkin H.B."/>
            <person name="Matheny P.B."/>
            <person name="Slot J.C."/>
        </authorList>
    </citation>
    <scope>NUCLEOTIDE SEQUENCE [LARGE SCALE GENOMIC DNA]</scope>
    <source>
        <strain evidence="1 2">SRW20</strain>
    </source>
</reference>
<dbReference type="AlphaFoldDB" id="A0A409VVY1"/>
<sequence length="171" mass="18848">MPSLLIKNLFILQGVRVLYLHAEKRKRTLSRKQVIVRDGNLSATAVDLVGATASTYPLQEVRDFFQKNEAVWKGQAGAEESACLLAVQDQQTSDRLTMFTLSFGIRRGQFSTLKFQDDVCLGDIQPPLWDPAIPKHPSSAGKPPVIAVKHSFVLCLGLYSLPAQLGLASLR</sequence>
<proteinExistence type="predicted"/>
<accession>A0A409VVY1</accession>
<dbReference type="InParanoid" id="A0A409VVY1"/>
<dbReference type="EMBL" id="NHYE01005543">
    <property type="protein sequence ID" value="PPQ70393.1"/>
    <property type="molecule type" value="Genomic_DNA"/>
</dbReference>
<evidence type="ECO:0000313" key="2">
    <source>
        <dbReference type="Proteomes" id="UP000284706"/>
    </source>
</evidence>
<organism evidence="1 2">
    <name type="scientific">Gymnopilus dilepis</name>
    <dbReference type="NCBI Taxonomy" id="231916"/>
    <lineage>
        <taxon>Eukaryota</taxon>
        <taxon>Fungi</taxon>
        <taxon>Dikarya</taxon>
        <taxon>Basidiomycota</taxon>
        <taxon>Agaricomycotina</taxon>
        <taxon>Agaricomycetes</taxon>
        <taxon>Agaricomycetidae</taxon>
        <taxon>Agaricales</taxon>
        <taxon>Agaricineae</taxon>
        <taxon>Hymenogastraceae</taxon>
        <taxon>Gymnopilus</taxon>
    </lineage>
</organism>
<dbReference type="Proteomes" id="UP000284706">
    <property type="component" value="Unassembled WGS sequence"/>
</dbReference>
<comment type="caution">
    <text evidence="1">The sequence shown here is derived from an EMBL/GenBank/DDBJ whole genome shotgun (WGS) entry which is preliminary data.</text>
</comment>